<dbReference type="AlphaFoldDB" id="A0A8S9RJJ4"/>
<dbReference type="EMBL" id="QGKX02000095">
    <property type="protein sequence ID" value="KAF3573364.1"/>
    <property type="molecule type" value="Genomic_DNA"/>
</dbReference>
<accession>A0A8S9RJJ4</accession>
<sequence length="388" mass="43326">MTGNDFSIGGVIEPYLAVHHAAFSAGSIEHVSKPATDKLKYGSRSTHTARLLRSDRTQAEARSLCSDRARIRLGRYIATKLKPKLGRYVATELKPKLGRYVATKLKAKLGRYGSVATKRENSPRTSIRHKFMHSRLLFNAISCVPWLNHSLFLITRSHQSNFTIKTAGKNRLDKRCDDIYFPWNNTISSLTSQTEAMQREIAEIQRYIASRPEVSTSIDRCINKLTDSYTETSIDEAMLGSKMVTTNPKAANTYPNRPWTSSSMAIGPGTSQARSLCSDRAHTRLGRYVATELGPKLGRYVATEHTHGSVATDRARAKAWSLRSDRARAKAWSLRSDRAHTRRPSSVATELEPKLGRYVATEHTHGDRALAKLGRYVATEHVRGSVVT</sequence>
<name>A0A8S9RJJ4_BRACR</name>
<proteinExistence type="predicted"/>
<evidence type="ECO:0000313" key="2">
    <source>
        <dbReference type="Proteomes" id="UP000712600"/>
    </source>
</evidence>
<evidence type="ECO:0000313" key="1">
    <source>
        <dbReference type="EMBL" id="KAF3573364.1"/>
    </source>
</evidence>
<reference evidence="1" key="1">
    <citation type="submission" date="2019-12" db="EMBL/GenBank/DDBJ databases">
        <title>Genome sequencing and annotation of Brassica cretica.</title>
        <authorList>
            <person name="Studholme D.J."/>
            <person name="Sarris P."/>
        </authorList>
    </citation>
    <scope>NUCLEOTIDE SEQUENCE</scope>
    <source>
        <strain evidence="1">PFS-109/04</strain>
        <tissue evidence="1">Leaf</tissue>
    </source>
</reference>
<dbReference type="Proteomes" id="UP000712600">
    <property type="component" value="Unassembled WGS sequence"/>
</dbReference>
<protein>
    <submittedName>
        <fullName evidence="1">Uncharacterized protein</fullName>
    </submittedName>
</protein>
<organism evidence="1 2">
    <name type="scientific">Brassica cretica</name>
    <name type="common">Mustard</name>
    <dbReference type="NCBI Taxonomy" id="69181"/>
    <lineage>
        <taxon>Eukaryota</taxon>
        <taxon>Viridiplantae</taxon>
        <taxon>Streptophyta</taxon>
        <taxon>Embryophyta</taxon>
        <taxon>Tracheophyta</taxon>
        <taxon>Spermatophyta</taxon>
        <taxon>Magnoliopsida</taxon>
        <taxon>eudicotyledons</taxon>
        <taxon>Gunneridae</taxon>
        <taxon>Pentapetalae</taxon>
        <taxon>rosids</taxon>
        <taxon>malvids</taxon>
        <taxon>Brassicales</taxon>
        <taxon>Brassicaceae</taxon>
        <taxon>Brassiceae</taxon>
        <taxon>Brassica</taxon>
    </lineage>
</organism>
<gene>
    <name evidence="1" type="ORF">F2Q69_00059184</name>
</gene>
<comment type="caution">
    <text evidence="1">The sequence shown here is derived from an EMBL/GenBank/DDBJ whole genome shotgun (WGS) entry which is preliminary data.</text>
</comment>